<reference evidence="2" key="1">
    <citation type="submission" date="2008-06" db="EMBL/GenBank/DDBJ databases">
        <title>Complete sequence of chromosome of Prosthecochloris aestuarii DSM 271.</title>
        <authorList>
            <consortium name="US DOE Joint Genome Institute"/>
            <person name="Lucas S."/>
            <person name="Copeland A."/>
            <person name="Lapidus A."/>
            <person name="Glavina del Rio T."/>
            <person name="Dalin E."/>
            <person name="Tice H."/>
            <person name="Bruce D."/>
            <person name="Goodwin L."/>
            <person name="Pitluck S."/>
            <person name="Schmutz J."/>
            <person name="Larimer F."/>
            <person name="Land M."/>
            <person name="Hauser L."/>
            <person name="Kyrpides N."/>
            <person name="Anderson I."/>
            <person name="Liu Z."/>
            <person name="Li T."/>
            <person name="Zhao F."/>
            <person name="Overmann J."/>
            <person name="Bryant D.A."/>
            <person name="Richardson P."/>
        </authorList>
    </citation>
    <scope>NUCLEOTIDE SEQUENCE [LARGE SCALE GENOMIC DNA]</scope>
    <source>
        <strain evidence="2">DSM 271</strain>
    </source>
</reference>
<dbReference type="InterPro" id="IPR025738">
    <property type="entry name" value="BatD"/>
</dbReference>
<dbReference type="STRING" id="290512.Paes_2121"/>
<evidence type="ECO:0008006" key="4">
    <source>
        <dbReference type="Google" id="ProtNLM"/>
    </source>
</evidence>
<accession>B4S5S8</accession>
<dbReference type="PANTHER" id="PTHR40940">
    <property type="entry name" value="PROTEIN BATD-RELATED"/>
    <property type="match status" value="1"/>
</dbReference>
<dbReference type="PANTHER" id="PTHR40940:SF2">
    <property type="entry name" value="BATD"/>
    <property type="match status" value="1"/>
</dbReference>
<evidence type="ECO:0000313" key="2">
    <source>
        <dbReference type="EMBL" id="ACF47125.1"/>
    </source>
</evidence>
<gene>
    <name evidence="2" type="ordered locus">Paes_2121</name>
</gene>
<dbReference type="KEGG" id="paa:Paes_2121"/>
<keyword evidence="1" id="KW-1133">Transmembrane helix</keyword>
<dbReference type="HOGENOM" id="CLU_612301_0_0_10"/>
<sequence length="436" mass="47933">MRTILPTAFFLIFLAPLSLLGGSEEKGKIVLETSVSNSSPYVGQNIELTYSLLFSATAPTIVDLNQPLHQGLWAKEKKEDRMMPSMPVTRGEQQYRRAVIKTMQLVPLQTGKLSVTGYRVLCTIPEEISLDRDPLNHDSLIVTAPAAVLDIQPLPLPAPPSFSGAVGRVEIERTTSRDSIKENQTAVITTIISGNGNIRTMREPSLLYPETLGLLTSETTRGDTLSIRQEVMAKKAGSVTIPSVKITYFDPEQNTYATAASSPFVLTILPAASPAGSFPETMHRDSLDGYQNRTMVPFQIIGAGLVVLTILIVISTLLKPWFTGLKKARALQKESHSPAASFADSVTTTGEIRRSLYEELEKFITPHPRAMTCQKLSEALSKAGMTEETLKELLSLLDALDMADFSPGKKNTNETEQLRKRAEKLTLQLRCFQPSR</sequence>
<dbReference type="EMBL" id="CP001108">
    <property type="protein sequence ID" value="ACF47125.1"/>
    <property type="molecule type" value="Genomic_DNA"/>
</dbReference>
<keyword evidence="1" id="KW-0472">Membrane</keyword>
<keyword evidence="3" id="KW-1185">Reference proteome</keyword>
<dbReference type="Proteomes" id="UP000002725">
    <property type="component" value="Chromosome"/>
</dbReference>
<evidence type="ECO:0000313" key="3">
    <source>
        <dbReference type="Proteomes" id="UP000002725"/>
    </source>
</evidence>
<evidence type="ECO:0000256" key="1">
    <source>
        <dbReference type="SAM" id="Phobius"/>
    </source>
</evidence>
<organism evidence="2 3">
    <name type="scientific">Prosthecochloris aestuarii (strain DSM 271 / SK 413)</name>
    <dbReference type="NCBI Taxonomy" id="290512"/>
    <lineage>
        <taxon>Bacteria</taxon>
        <taxon>Pseudomonadati</taxon>
        <taxon>Chlorobiota</taxon>
        <taxon>Chlorobiia</taxon>
        <taxon>Chlorobiales</taxon>
        <taxon>Chlorobiaceae</taxon>
        <taxon>Prosthecochloris</taxon>
    </lineage>
</organism>
<name>B4S5S8_PROA2</name>
<dbReference type="eggNOG" id="COG0457">
    <property type="taxonomic scope" value="Bacteria"/>
</dbReference>
<protein>
    <recommendedName>
        <fullName evidence="4">Protein BatD</fullName>
    </recommendedName>
</protein>
<dbReference type="AlphaFoldDB" id="B4S5S8"/>
<dbReference type="RefSeq" id="WP_012506657.1">
    <property type="nucleotide sequence ID" value="NC_011059.1"/>
</dbReference>
<dbReference type="Pfam" id="PF13584">
    <property type="entry name" value="BatD"/>
    <property type="match status" value="1"/>
</dbReference>
<proteinExistence type="predicted"/>
<keyword evidence="1" id="KW-0812">Transmembrane</keyword>
<feature type="transmembrane region" description="Helical" evidence="1">
    <location>
        <begin position="296"/>
        <end position="318"/>
    </location>
</feature>